<comment type="caution">
    <text evidence="2">The sequence shown here is derived from an EMBL/GenBank/DDBJ whole genome shotgun (WGS) entry which is preliminary data.</text>
</comment>
<evidence type="ECO:0000313" key="2">
    <source>
        <dbReference type="EMBL" id="KAB7530605.1"/>
    </source>
</evidence>
<dbReference type="OrthoDB" id="599464at2"/>
<feature type="domain" description="DUF7507" evidence="1">
    <location>
        <begin position="1120"/>
        <end position="1219"/>
    </location>
</feature>
<dbReference type="NCBIfam" id="TIGR04131">
    <property type="entry name" value="Bac_Flav_CTERM"/>
    <property type="match status" value="1"/>
</dbReference>
<accession>A0A6I1E414</accession>
<dbReference type="Pfam" id="PF13585">
    <property type="entry name" value="CHU_C"/>
    <property type="match status" value="1"/>
</dbReference>
<feature type="domain" description="DUF7507" evidence="1">
    <location>
        <begin position="459"/>
        <end position="559"/>
    </location>
</feature>
<feature type="domain" description="DUF7507" evidence="1">
    <location>
        <begin position="589"/>
        <end position="693"/>
    </location>
</feature>
<dbReference type="EMBL" id="WELG01000001">
    <property type="protein sequence ID" value="KAB7530605.1"/>
    <property type="molecule type" value="Genomic_DNA"/>
</dbReference>
<dbReference type="InterPro" id="IPR055354">
    <property type="entry name" value="DUF7507"/>
</dbReference>
<dbReference type="Proteomes" id="UP000429785">
    <property type="component" value="Unassembled WGS sequence"/>
</dbReference>
<dbReference type="Pfam" id="PF24346">
    <property type="entry name" value="DUF7507"/>
    <property type="match status" value="8"/>
</dbReference>
<name>A0A6I1E414_9FLAO</name>
<evidence type="ECO:0000313" key="3">
    <source>
        <dbReference type="Proteomes" id="UP000429785"/>
    </source>
</evidence>
<feature type="domain" description="DUF7507" evidence="1">
    <location>
        <begin position="849"/>
        <end position="948"/>
    </location>
</feature>
<reference evidence="2 3" key="1">
    <citation type="submission" date="2019-10" db="EMBL/GenBank/DDBJ databases">
        <title>Muricauda olearia CL-SS4 JCM15563 genome.</title>
        <authorList>
            <person name="Liu L."/>
        </authorList>
    </citation>
    <scope>NUCLEOTIDE SEQUENCE [LARGE SCALE GENOMIC DNA]</scope>
    <source>
        <strain evidence="2 3">CL-SS4</strain>
    </source>
</reference>
<evidence type="ECO:0000259" key="1">
    <source>
        <dbReference type="Pfam" id="PF24346"/>
    </source>
</evidence>
<feature type="domain" description="DUF7507" evidence="1">
    <location>
        <begin position="723"/>
        <end position="816"/>
    </location>
</feature>
<feature type="domain" description="DUF7507" evidence="1">
    <location>
        <begin position="334"/>
        <end position="431"/>
    </location>
</feature>
<organism evidence="2 3">
    <name type="scientific">Flagellimonas olearia</name>
    <dbReference type="NCBI Taxonomy" id="552546"/>
    <lineage>
        <taxon>Bacteria</taxon>
        <taxon>Pseudomonadati</taxon>
        <taxon>Bacteroidota</taxon>
        <taxon>Flavobacteriia</taxon>
        <taxon>Flavobacteriales</taxon>
        <taxon>Flavobacteriaceae</taxon>
        <taxon>Flagellimonas</taxon>
    </lineage>
</organism>
<feature type="domain" description="DUF7507" evidence="1">
    <location>
        <begin position="1256"/>
        <end position="1355"/>
    </location>
</feature>
<protein>
    <submittedName>
        <fullName evidence="2">T9SS type B sorting domain-containing protein</fullName>
    </submittedName>
</protein>
<gene>
    <name evidence="2" type="ORF">F8C76_03640</name>
</gene>
<feature type="domain" description="DUF7507" evidence="1">
    <location>
        <begin position="985"/>
        <end position="1084"/>
    </location>
</feature>
<dbReference type="InterPro" id="IPR026341">
    <property type="entry name" value="T9SS_type_B"/>
</dbReference>
<sequence>MEASQPPKPTNPKTMYSLKRNLIPYRKSLVGLLLALFGLSFYHLGRGAMEPKGTWSITTPNPSTKAEGLYVTNLLVFMAGIVNSDCSAIDYTITIRNASTAGESFAENQITIGDSNDPLFIVNMVPSDKTGDATPASFDPGDSWEYMATRALGATDLNLDQIQNQATVTAGGIDFLSDDLALPGSNDPTLTNISRCRSIGAVLSVETKDWFGNAPGCETIEYQLSVQHNGVVKESLTNIQITNIGPNLTFVLETPNAGDVNSNNFLDANEIWKYTATRPLDQNDYDIITLKEQVTVSAEVDGNPAATVSDLSHPSDFLDDGTTDIDINCEKGTISLIKTATDLGTCNQILYTFTLTHLNTVPYSFINVTVEDPVFGGYIAIPPIETMNADGKLEPGEIWTYQLFYNITLDNITDGKVVNQAYAKAEAEGKTPLIVSVDASDPSDPNQDRETVTDLSACAPDIAIVKTGIAQDDMGNDGGCFRIRYTFLVTNEGENGNPLHNITLTDDLVGNIGYTSGDNGDNILQAGETWEYTGFYAITPEDLAAKKVENTAHVSGEDPLLGLTVEDWSDFENVDEDRPTVTDISNCVPRIALLKTGVAKDGFGNDGGCVYIDYTFTLTNESTENQTVDNVIINDLDLGFVLNAPTEGDIGNDGLLGPNEKWIYSNVDYLLTTDDRIAGEVQNRAVVTATMAGFPEITIEDYSDYESIDEDRPTITKVSDCEPRIALIKTGMVNADCSAIDYTFTVTNESNTGEVFENVVVTDLDLPLVINGPVGDLNNDTLLDPDETWTYTATQPISPDDINFGCFHNQAQVTANVLGFVNLPVQDLSDDNSPDEDDVTEVDLSSCQNPAVGLIKQAELLDINNDGCPESVAYTFTLENIGDADLHEAVLNDDMLNGEVPGPTPESDDGGDGILSVGEIWTYQAIYNIVQTDIDNGFVENTATVTLSNLCATAEATDTSDDNSNTEDDPTNITIPNDACTDGNASIGLIKTGIIQDVNQDNCPESILYTFTVTNNGDVGLDTVELMDDALGGAIPGPVPGTDENEDGVLSPNETWTYEFLYDLVQEDIDAGSKENQATVSAEPLGFDIKIQDDSDDNSLLENDITSTTVPNNACTTGSASLGLTKMGALADVNQDGCFESILYTFVVINNGEVDLDTVEITDNVLGATLNEPLPGEDEGNDGILSIGESWTYQALYAILDTDINNTYVQNTAQVTAELINTAIGVQDTSHPSDPLSDGPTITDVPANACTNGSAGIGLIKKGDLADAKGDGCMDSITYTFTVTNTGEVDLEELLLEDEKLGGYIAGPVPGTDDGNDGILSIGESWTFRTSHPLTQQDIDNGSVTNQAMVTSQPVGFEAQVIDLSDDNSLDENDQTVTMVPSDACPSEGTDPNFEIYTGITPNGDGINDFFRIDGIEAYPNNTLRIFNRWGALVYEADGYGIGNEVFTGVSEGQATIMKDRSLPSGTYFYILEFETENPGEAAYSGYLYINRD</sequence>
<proteinExistence type="predicted"/>